<dbReference type="Pfam" id="PF08282">
    <property type="entry name" value="Hydrolase_3"/>
    <property type="match status" value="2"/>
</dbReference>
<protein>
    <recommendedName>
        <fullName evidence="5">Phosphoglycolate phosphatase</fullName>
        <shortName evidence="5">PGP</shortName>
        <shortName evidence="5">PGPase</shortName>
        <ecNumber evidence="5">3.1.3.18</ecNumber>
    </recommendedName>
</protein>
<feature type="binding site" evidence="5">
    <location>
        <position position="180"/>
    </location>
    <ligand>
        <name>Mg(2+)</name>
        <dbReference type="ChEBI" id="CHEBI:18420"/>
    </ligand>
</feature>
<evidence type="ECO:0000313" key="6">
    <source>
        <dbReference type="EMBL" id="GGL58280.1"/>
    </source>
</evidence>
<comment type="function">
    <text evidence="5">Catalyzes the dephosphorylation of 2-phosphoglycolate.</text>
</comment>
<dbReference type="Gene3D" id="3.40.50.1000">
    <property type="entry name" value="HAD superfamily/HAD-like"/>
    <property type="match status" value="1"/>
</dbReference>
<feature type="binding site" evidence="5">
    <location>
        <position position="13"/>
    </location>
    <ligand>
        <name>Mg(2+)</name>
        <dbReference type="ChEBI" id="CHEBI:18420"/>
    </ligand>
</feature>
<dbReference type="InterPro" id="IPR023214">
    <property type="entry name" value="HAD_sf"/>
</dbReference>
<comment type="caution">
    <text evidence="6">The sequence shown here is derived from an EMBL/GenBank/DDBJ whole genome shotgun (WGS) entry which is preliminary data.</text>
</comment>
<dbReference type="EMBL" id="BMPG01000002">
    <property type="protein sequence ID" value="GGL58280.1"/>
    <property type="molecule type" value="Genomic_DNA"/>
</dbReference>
<dbReference type="OrthoDB" id="120822at2157"/>
<comment type="cofactor">
    <cofactor evidence="5">
        <name>Mg(2+)</name>
        <dbReference type="ChEBI" id="CHEBI:18420"/>
    </cofactor>
</comment>
<keyword evidence="4 5" id="KW-0119">Carbohydrate metabolism</keyword>
<dbReference type="RefSeq" id="WP_188977639.1">
    <property type="nucleotide sequence ID" value="NZ_BMPG01000002.1"/>
</dbReference>
<reference evidence="6" key="1">
    <citation type="journal article" date="2014" name="Int. J. Syst. Evol. Microbiol.">
        <title>Complete genome sequence of Corynebacterium casei LMG S-19264T (=DSM 44701T), isolated from a smear-ripened cheese.</title>
        <authorList>
            <consortium name="US DOE Joint Genome Institute (JGI-PGF)"/>
            <person name="Walter F."/>
            <person name="Albersmeier A."/>
            <person name="Kalinowski J."/>
            <person name="Ruckert C."/>
        </authorList>
    </citation>
    <scope>NUCLEOTIDE SEQUENCE</scope>
    <source>
        <strain evidence="6">JCM 19596</strain>
    </source>
</reference>
<dbReference type="SUPFAM" id="SSF56784">
    <property type="entry name" value="HAD-like"/>
    <property type="match status" value="1"/>
</dbReference>
<dbReference type="Gene3D" id="3.90.1070.10">
    <property type="match status" value="1"/>
</dbReference>
<feature type="active site" description="Nucleophile" evidence="5">
    <location>
        <position position="11"/>
    </location>
</feature>
<dbReference type="InterPro" id="IPR036412">
    <property type="entry name" value="HAD-like_sf"/>
</dbReference>
<dbReference type="GO" id="GO:0000287">
    <property type="term" value="F:magnesium ion binding"/>
    <property type="evidence" value="ECO:0007669"/>
    <property type="project" value="InterPro"/>
</dbReference>
<dbReference type="PANTHER" id="PTHR10000">
    <property type="entry name" value="PHOSPHOSERINE PHOSPHATASE"/>
    <property type="match status" value="1"/>
</dbReference>
<accession>A0A830FIG4</accession>
<feature type="binding site" evidence="5">
    <location>
        <position position="176"/>
    </location>
    <ligand>
        <name>Mg(2+)</name>
        <dbReference type="ChEBI" id="CHEBI:18420"/>
    </ligand>
</feature>
<evidence type="ECO:0000256" key="5">
    <source>
        <dbReference type="HAMAP-Rule" id="MF_01419"/>
    </source>
</evidence>
<evidence type="ECO:0000256" key="3">
    <source>
        <dbReference type="ARBA" id="ARBA00022842"/>
    </source>
</evidence>
<keyword evidence="1 5" id="KW-0479">Metal-binding</keyword>
<dbReference type="GO" id="GO:0008967">
    <property type="term" value="F:phosphoglycolate phosphatase activity"/>
    <property type="evidence" value="ECO:0007669"/>
    <property type="project" value="UniProtKB-UniRule"/>
</dbReference>
<keyword evidence="3 5" id="KW-0460">Magnesium</keyword>
<dbReference type="HAMAP" id="MF_01419">
    <property type="entry name" value="GPH_hydrolase_arch"/>
    <property type="match status" value="1"/>
</dbReference>
<evidence type="ECO:0000256" key="1">
    <source>
        <dbReference type="ARBA" id="ARBA00022723"/>
    </source>
</evidence>
<evidence type="ECO:0000256" key="2">
    <source>
        <dbReference type="ARBA" id="ARBA00022801"/>
    </source>
</evidence>
<dbReference type="EC" id="3.1.3.18" evidence="5"/>
<dbReference type="Proteomes" id="UP000607197">
    <property type="component" value="Unassembled WGS sequence"/>
</dbReference>
<dbReference type="PANTHER" id="PTHR10000:SF8">
    <property type="entry name" value="HAD SUPERFAMILY HYDROLASE-LIKE, TYPE 3"/>
    <property type="match status" value="1"/>
</dbReference>
<dbReference type="InterPro" id="IPR006382">
    <property type="entry name" value="PGPase"/>
</dbReference>
<proteinExistence type="inferred from homology"/>
<name>A0A830FIG4_9EURY</name>
<comment type="similarity">
    <text evidence="5">Belongs to the archaeal SPP-like hydrolase family.</text>
</comment>
<gene>
    <name evidence="6" type="ORF">GCM10009039_15650</name>
</gene>
<evidence type="ECO:0000313" key="7">
    <source>
        <dbReference type="Proteomes" id="UP000607197"/>
    </source>
</evidence>
<reference evidence="6" key="2">
    <citation type="submission" date="2020-09" db="EMBL/GenBank/DDBJ databases">
        <authorList>
            <person name="Sun Q."/>
            <person name="Ohkuma M."/>
        </authorList>
    </citation>
    <scope>NUCLEOTIDE SEQUENCE</scope>
    <source>
        <strain evidence="6">JCM 19596</strain>
    </source>
</reference>
<keyword evidence="2 5" id="KW-0378">Hydrolase</keyword>
<evidence type="ECO:0000256" key="4">
    <source>
        <dbReference type="ARBA" id="ARBA00023277"/>
    </source>
</evidence>
<dbReference type="GO" id="GO:0005829">
    <property type="term" value="C:cytosol"/>
    <property type="evidence" value="ECO:0007669"/>
    <property type="project" value="TreeGrafter"/>
</dbReference>
<feature type="binding site" evidence="5">
    <location>
        <position position="153"/>
    </location>
    <ligand>
        <name>substrate</name>
    </ligand>
</feature>
<dbReference type="AlphaFoldDB" id="A0A830FIG4"/>
<comment type="catalytic activity">
    <reaction evidence="5">
        <text>2-phosphoglycolate + H2O = glycolate + phosphate</text>
        <dbReference type="Rhea" id="RHEA:14369"/>
        <dbReference type="ChEBI" id="CHEBI:15377"/>
        <dbReference type="ChEBI" id="CHEBI:29805"/>
        <dbReference type="ChEBI" id="CHEBI:43474"/>
        <dbReference type="ChEBI" id="CHEBI:58033"/>
        <dbReference type="EC" id="3.1.3.18"/>
    </reaction>
</comment>
<organism evidence="6 7">
    <name type="scientific">Halocalculus aciditolerans</name>
    <dbReference type="NCBI Taxonomy" id="1383812"/>
    <lineage>
        <taxon>Archaea</taxon>
        <taxon>Methanobacteriati</taxon>
        <taxon>Methanobacteriota</taxon>
        <taxon>Stenosarchaea group</taxon>
        <taxon>Halobacteria</taxon>
        <taxon>Halobacteriales</taxon>
        <taxon>Halobacteriaceae</taxon>
        <taxon>Halocalculus</taxon>
    </lineage>
</organism>
<sequence>MGGSVPPLAVDIDGTLSRADSSIDGRVLDVLREWDAPVVVATGKALPYPVALCQYIGVPPRVVAENGGVGLAEDEITYHGDREAAQRVVDEYVEAGYGTGWGRVDLVNKWRETEVAVAREQPLGPLEELAARHGLHVVDTGFAYHVKSPGMNKGRALRDVAAALDYGLSAFVAVGDSQNDVEMLAEVGTGYAVGNADEAAKAAADAVLDAEYADGFLAAVERILDEA</sequence>
<feature type="binding site" evidence="5">
    <location>
        <position position="11"/>
    </location>
    <ligand>
        <name>Mg(2+)</name>
        <dbReference type="ChEBI" id="CHEBI:18420"/>
    </ligand>
</feature>
<keyword evidence="7" id="KW-1185">Reference proteome</keyword>